<reference evidence="5" key="1">
    <citation type="journal article" date="2021" name="Front. Microbiol.">
        <title>Comprehensive Comparative Genomics and Phenotyping of Methylobacterium Species.</title>
        <authorList>
            <person name="Alessa O."/>
            <person name="Ogura Y."/>
            <person name="Fujitani Y."/>
            <person name="Takami H."/>
            <person name="Hayashi T."/>
            <person name="Sahin N."/>
            <person name="Tani A."/>
        </authorList>
    </citation>
    <scope>NUCLEOTIDE SEQUENCE</scope>
    <source>
        <strain evidence="5">DSM 17168</strain>
    </source>
</reference>
<comment type="caution">
    <text evidence="5">The sequence shown here is derived from an EMBL/GenBank/DDBJ whole genome shotgun (WGS) entry which is preliminary data.</text>
</comment>
<keyword evidence="3" id="KW-0175">Coiled coil</keyword>
<dbReference type="Pfam" id="PF00990">
    <property type="entry name" value="GGDEF"/>
    <property type="match status" value="1"/>
</dbReference>
<evidence type="ECO:0000256" key="3">
    <source>
        <dbReference type="SAM" id="Coils"/>
    </source>
</evidence>
<dbReference type="CDD" id="cd01949">
    <property type="entry name" value="GGDEF"/>
    <property type="match status" value="1"/>
</dbReference>
<dbReference type="Gene3D" id="3.30.70.270">
    <property type="match status" value="1"/>
</dbReference>
<keyword evidence="6" id="KW-1185">Reference proteome</keyword>
<sequence>MTARKASVTELSQAAGDGFSLFDTEEAILGRTEVMLSRLAEVAEGVRELAGAYRRGYREQRRLVRLSDRMQGDLQRANTRLGEQQRELQALNDALSGEIEQRIRLEAELRRLADTDHLTGALTRRRFMEIGERETLRSQRGRIPACLLMLDLDRFKMINDGFGHEAGDAALVAFVGICRGHLRSLDAIGRMGGEEFAILLADTDRAGGLALAERLRQSVAAVPVSTGPGPLSITVSIGLAALRPEDALADLLRRADAALYAAKAAGRNCVRGEEAA</sequence>
<dbReference type="InterPro" id="IPR000160">
    <property type="entry name" value="GGDEF_dom"/>
</dbReference>
<evidence type="ECO:0000256" key="2">
    <source>
        <dbReference type="ARBA" id="ARBA00034247"/>
    </source>
</evidence>
<dbReference type="PANTHER" id="PTHR45138:SF9">
    <property type="entry name" value="DIGUANYLATE CYCLASE DGCM-RELATED"/>
    <property type="match status" value="1"/>
</dbReference>
<accession>A0ABQ4SCZ1</accession>
<proteinExistence type="predicted"/>
<dbReference type="PANTHER" id="PTHR45138">
    <property type="entry name" value="REGULATORY COMPONENTS OF SENSORY TRANSDUCTION SYSTEM"/>
    <property type="match status" value="1"/>
</dbReference>
<dbReference type="SMART" id="SM00267">
    <property type="entry name" value="GGDEF"/>
    <property type="match status" value="1"/>
</dbReference>
<evidence type="ECO:0000313" key="6">
    <source>
        <dbReference type="Proteomes" id="UP001055153"/>
    </source>
</evidence>
<name>A0ABQ4SCZ1_9HYPH</name>
<dbReference type="InterPro" id="IPR043128">
    <property type="entry name" value="Rev_trsase/Diguanyl_cyclase"/>
</dbReference>
<dbReference type="SUPFAM" id="SSF55073">
    <property type="entry name" value="Nucleotide cyclase"/>
    <property type="match status" value="1"/>
</dbReference>
<dbReference type="PROSITE" id="PS50887">
    <property type="entry name" value="GGDEF"/>
    <property type="match status" value="1"/>
</dbReference>
<dbReference type="EMBL" id="BPQQ01000018">
    <property type="protein sequence ID" value="GJD99693.1"/>
    <property type="molecule type" value="Genomic_DNA"/>
</dbReference>
<comment type="catalytic activity">
    <reaction evidence="2">
        <text>2 GTP = 3',3'-c-di-GMP + 2 diphosphate</text>
        <dbReference type="Rhea" id="RHEA:24898"/>
        <dbReference type="ChEBI" id="CHEBI:33019"/>
        <dbReference type="ChEBI" id="CHEBI:37565"/>
        <dbReference type="ChEBI" id="CHEBI:58805"/>
        <dbReference type="EC" id="2.7.7.65"/>
    </reaction>
</comment>
<gene>
    <name evidence="5" type="ORF">GMJLKIPL_1611</name>
</gene>
<evidence type="ECO:0000259" key="4">
    <source>
        <dbReference type="PROSITE" id="PS50887"/>
    </source>
</evidence>
<protein>
    <recommendedName>
        <fullName evidence="1">diguanylate cyclase</fullName>
        <ecNumber evidence="1">2.7.7.65</ecNumber>
    </recommendedName>
</protein>
<dbReference type="InterPro" id="IPR029787">
    <property type="entry name" value="Nucleotide_cyclase"/>
</dbReference>
<dbReference type="Proteomes" id="UP001055153">
    <property type="component" value="Unassembled WGS sequence"/>
</dbReference>
<evidence type="ECO:0000313" key="5">
    <source>
        <dbReference type="EMBL" id="GJD99693.1"/>
    </source>
</evidence>
<evidence type="ECO:0000256" key="1">
    <source>
        <dbReference type="ARBA" id="ARBA00012528"/>
    </source>
</evidence>
<dbReference type="InterPro" id="IPR050469">
    <property type="entry name" value="Diguanylate_Cyclase"/>
</dbReference>
<dbReference type="EC" id="2.7.7.65" evidence="1"/>
<feature type="coiled-coil region" evidence="3">
    <location>
        <begin position="67"/>
        <end position="108"/>
    </location>
</feature>
<dbReference type="NCBIfam" id="TIGR00254">
    <property type="entry name" value="GGDEF"/>
    <property type="match status" value="1"/>
</dbReference>
<organism evidence="5 6">
    <name type="scientific">Methylobacterium isbiliense</name>
    <dbReference type="NCBI Taxonomy" id="315478"/>
    <lineage>
        <taxon>Bacteria</taxon>
        <taxon>Pseudomonadati</taxon>
        <taxon>Pseudomonadota</taxon>
        <taxon>Alphaproteobacteria</taxon>
        <taxon>Hyphomicrobiales</taxon>
        <taxon>Methylobacteriaceae</taxon>
        <taxon>Methylobacterium</taxon>
    </lineage>
</organism>
<dbReference type="RefSeq" id="WP_238234580.1">
    <property type="nucleotide sequence ID" value="NZ_BPQQ01000018.1"/>
</dbReference>
<feature type="domain" description="GGDEF" evidence="4">
    <location>
        <begin position="143"/>
        <end position="275"/>
    </location>
</feature>
<reference evidence="5" key="2">
    <citation type="submission" date="2021-08" db="EMBL/GenBank/DDBJ databases">
        <authorList>
            <person name="Tani A."/>
            <person name="Ola A."/>
            <person name="Ogura Y."/>
            <person name="Katsura K."/>
            <person name="Hayashi T."/>
        </authorList>
    </citation>
    <scope>NUCLEOTIDE SEQUENCE</scope>
    <source>
        <strain evidence="5">DSM 17168</strain>
    </source>
</reference>